<keyword evidence="4 7" id="KW-0812">Transmembrane</keyword>
<dbReference type="PIRSF" id="PIRSF004810">
    <property type="entry name" value="ChrA"/>
    <property type="match status" value="1"/>
</dbReference>
<dbReference type="Proteomes" id="UP000562492">
    <property type="component" value="Unassembled WGS sequence"/>
</dbReference>
<dbReference type="PANTHER" id="PTHR33567">
    <property type="entry name" value="CHROMATE ION TRANSPORTER (EUROFUNG)"/>
    <property type="match status" value="1"/>
</dbReference>
<evidence type="ECO:0000313" key="9">
    <source>
        <dbReference type="Proteomes" id="UP000562492"/>
    </source>
</evidence>
<keyword evidence="6 7" id="KW-0472">Membrane</keyword>
<feature type="transmembrane region" description="Helical" evidence="7">
    <location>
        <begin position="283"/>
        <end position="304"/>
    </location>
</feature>
<gene>
    <name evidence="8" type="ORF">HNP33_002917</name>
</gene>
<feature type="transmembrane region" description="Helical" evidence="7">
    <location>
        <begin position="23"/>
        <end position="45"/>
    </location>
</feature>
<evidence type="ECO:0000256" key="2">
    <source>
        <dbReference type="ARBA" id="ARBA00005262"/>
    </source>
</evidence>
<dbReference type="NCBIfam" id="TIGR00937">
    <property type="entry name" value="2A51"/>
    <property type="match status" value="1"/>
</dbReference>
<feature type="transmembrane region" description="Helical" evidence="7">
    <location>
        <begin position="349"/>
        <end position="370"/>
    </location>
</feature>
<feature type="transmembrane region" description="Helical" evidence="7">
    <location>
        <begin position="243"/>
        <end position="263"/>
    </location>
</feature>
<accession>A0ABR6RI19</accession>
<evidence type="ECO:0000256" key="5">
    <source>
        <dbReference type="ARBA" id="ARBA00022989"/>
    </source>
</evidence>
<dbReference type="InterPro" id="IPR014047">
    <property type="entry name" value="Chr_Tranpt_l_chain"/>
</dbReference>
<feature type="transmembrane region" description="Helical" evidence="7">
    <location>
        <begin position="316"/>
        <end position="337"/>
    </location>
</feature>
<evidence type="ECO:0000256" key="4">
    <source>
        <dbReference type="ARBA" id="ARBA00022692"/>
    </source>
</evidence>
<dbReference type="RefSeq" id="WP_184709657.1">
    <property type="nucleotide sequence ID" value="NZ_JACHKZ010000019.1"/>
</dbReference>
<evidence type="ECO:0000256" key="1">
    <source>
        <dbReference type="ARBA" id="ARBA00004651"/>
    </source>
</evidence>
<dbReference type="Pfam" id="PF02417">
    <property type="entry name" value="Chromate_transp"/>
    <property type="match status" value="2"/>
</dbReference>
<keyword evidence="3" id="KW-1003">Cell membrane</keyword>
<protein>
    <submittedName>
        <fullName evidence="8">Chromate transporter</fullName>
    </submittedName>
</protein>
<evidence type="ECO:0000313" key="8">
    <source>
        <dbReference type="EMBL" id="MBB6578815.1"/>
    </source>
</evidence>
<reference evidence="8 9" key="1">
    <citation type="submission" date="2020-08" db="EMBL/GenBank/DDBJ databases">
        <title>Functional genomics of gut bacteria from endangered species of beetles.</title>
        <authorList>
            <person name="Carlos-Shanley C."/>
        </authorList>
    </citation>
    <scope>NUCLEOTIDE SEQUENCE [LARGE SCALE GENOMIC DNA]</scope>
    <source>
        <strain evidence="8 9">S00124</strain>
    </source>
</reference>
<keyword evidence="5 7" id="KW-1133">Transmembrane helix</keyword>
<feature type="transmembrane region" description="Helical" evidence="7">
    <location>
        <begin position="212"/>
        <end position="231"/>
    </location>
</feature>
<comment type="subcellular location">
    <subcellularLocation>
        <location evidence="1">Cell membrane</location>
        <topology evidence="1">Multi-pass membrane protein</topology>
    </subcellularLocation>
</comment>
<feature type="transmembrane region" description="Helical" evidence="7">
    <location>
        <begin position="125"/>
        <end position="146"/>
    </location>
</feature>
<proteinExistence type="inferred from homology"/>
<dbReference type="InterPro" id="IPR003370">
    <property type="entry name" value="Chromate_transpt"/>
</dbReference>
<evidence type="ECO:0000256" key="7">
    <source>
        <dbReference type="SAM" id="Phobius"/>
    </source>
</evidence>
<comment type="caution">
    <text evidence="8">The sequence shown here is derived from an EMBL/GenBank/DDBJ whole genome shotgun (WGS) entry which is preliminary data.</text>
</comment>
<feature type="transmembrane region" description="Helical" evidence="7">
    <location>
        <begin position="158"/>
        <end position="185"/>
    </location>
</feature>
<organism evidence="8 9">
    <name type="scientific">Comamonas odontotermitis</name>
    <dbReference type="NCBI Taxonomy" id="379895"/>
    <lineage>
        <taxon>Bacteria</taxon>
        <taxon>Pseudomonadati</taxon>
        <taxon>Pseudomonadota</taxon>
        <taxon>Betaproteobacteria</taxon>
        <taxon>Burkholderiales</taxon>
        <taxon>Comamonadaceae</taxon>
        <taxon>Comamonas</taxon>
    </lineage>
</organism>
<comment type="similarity">
    <text evidence="2">Belongs to the chromate ion transporter (CHR) (TC 2.A.51) family.</text>
</comment>
<name>A0ABR6RI19_9BURK</name>
<dbReference type="EMBL" id="JACHKZ010000019">
    <property type="protein sequence ID" value="MBB6578815.1"/>
    <property type="molecule type" value="Genomic_DNA"/>
</dbReference>
<keyword evidence="9" id="KW-1185">Reference proteome</keyword>
<sequence>MTAAAAPHQPIDTGPPRHGAWQVFWVFLQLGLTSFGGPVAHLGYFRQALVVQRQWLTDAQYADLVGLCQFLPGPASSQVGMALGLMRAGWRGCLAAWLGFTMPSAVALMGLAAGLNHWPHLADSAIVHGLKLVAVAVVAHAVWGMWRNLCKGWLRKCLAVGSAILLLAWPGAALQVLVLAMGGLVGWRFLRAPPGTAQQAGPALSLPLGRTAGLSLLLLCGLLLLCLPVAAQMWPNVAMRAFAAFYQAGALVFGGGHVVLPLLQASVVSPGWVSDAQFLTGYAAAQAVPGPLFTLAAYLGALLALPAPWAGWAGGLLMLAAIFLPAFLLVAGALPWWQRLRENLAAQRALAGINAAVVGVLLAAFVHPVWTSAIRQPSDACIAAIAFALLQWLRVPPVVVVLLTALAAWGMQLLHNA</sequence>
<evidence type="ECO:0000256" key="6">
    <source>
        <dbReference type="ARBA" id="ARBA00023136"/>
    </source>
</evidence>
<feature type="transmembrane region" description="Helical" evidence="7">
    <location>
        <begin position="382"/>
        <end position="409"/>
    </location>
</feature>
<dbReference type="PANTHER" id="PTHR33567:SF3">
    <property type="entry name" value="CHROMATE ION TRANSPORTER (EUROFUNG)"/>
    <property type="match status" value="1"/>
</dbReference>
<feature type="transmembrane region" description="Helical" evidence="7">
    <location>
        <begin position="94"/>
        <end position="113"/>
    </location>
</feature>
<evidence type="ECO:0000256" key="3">
    <source>
        <dbReference type="ARBA" id="ARBA00022475"/>
    </source>
</evidence>